<sequence length="64" mass="7206">MQVFKCDRCGNECDPVDVVERKVATEEPFYLIVSVEHPGEATARAYPDLCNECFWALTAIKEPA</sequence>
<accession>A0A0F9R1E7</accession>
<proteinExistence type="predicted"/>
<gene>
    <name evidence="1" type="ORF">LCGC14_0948640</name>
</gene>
<organism evidence="1">
    <name type="scientific">marine sediment metagenome</name>
    <dbReference type="NCBI Taxonomy" id="412755"/>
    <lineage>
        <taxon>unclassified sequences</taxon>
        <taxon>metagenomes</taxon>
        <taxon>ecological metagenomes</taxon>
    </lineage>
</organism>
<protein>
    <submittedName>
        <fullName evidence="1">Uncharacterized protein</fullName>
    </submittedName>
</protein>
<evidence type="ECO:0000313" key="1">
    <source>
        <dbReference type="EMBL" id="KKN19141.1"/>
    </source>
</evidence>
<dbReference type="AlphaFoldDB" id="A0A0F9R1E7"/>
<comment type="caution">
    <text evidence="1">The sequence shown here is derived from an EMBL/GenBank/DDBJ whole genome shotgun (WGS) entry which is preliminary data.</text>
</comment>
<dbReference type="EMBL" id="LAZR01003363">
    <property type="protein sequence ID" value="KKN19141.1"/>
    <property type="molecule type" value="Genomic_DNA"/>
</dbReference>
<reference evidence="1" key="1">
    <citation type="journal article" date="2015" name="Nature">
        <title>Complex archaea that bridge the gap between prokaryotes and eukaryotes.</title>
        <authorList>
            <person name="Spang A."/>
            <person name="Saw J.H."/>
            <person name="Jorgensen S.L."/>
            <person name="Zaremba-Niedzwiedzka K."/>
            <person name="Martijn J."/>
            <person name="Lind A.E."/>
            <person name="van Eijk R."/>
            <person name="Schleper C."/>
            <person name="Guy L."/>
            <person name="Ettema T.J."/>
        </authorList>
    </citation>
    <scope>NUCLEOTIDE SEQUENCE</scope>
</reference>
<name>A0A0F9R1E7_9ZZZZ</name>